<evidence type="ECO:0000256" key="1">
    <source>
        <dbReference type="ARBA" id="ARBA00004141"/>
    </source>
</evidence>
<proteinExistence type="predicted"/>
<keyword evidence="2 5" id="KW-0812">Transmembrane</keyword>
<accession>A0A931HXE8</accession>
<dbReference type="PANTHER" id="PTHR39157:SF1">
    <property type="entry name" value="DOXX FAMILY PROTEIN"/>
    <property type="match status" value="1"/>
</dbReference>
<reference evidence="6 7" key="1">
    <citation type="journal article" date="2005" name="Int. J. Syst. Evol. Microbiol.">
        <title>Halobacillus yeomjeoni sp. nov., isolated from a marine solar saltern in Korea.</title>
        <authorList>
            <person name="Yoon J.H."/>
            <person name="Kang S.J."/>
            <person name="Lee C.H."/>
            <person name="Oh H.W."/>
            <person name="Oh T.K."/>
        </authorList>
    </citation>
    <scope>NUCLEOTIDE SEQUENCE [LARGE SCALE GENOMIC DNA]</scope>
    <source>
        <strain evidence="6 7">KCTC 3957</strain>
    </source>
</reference>
<organism evidence="6 7">
    <name type="scientific">Halobacillus yeomjeoni</name>
    <dbReference type="NCBI Taxonomy" id="311194"/>
    <lineage>
        <taxon>Bacteria</taxon>
        <taxon>Bacillati</taxon>
        <taxon>Bacillota</taxon>
        <taxon>Bacilli</taxon>
        <taxon>Bacillales</taxon>
        <taxon>Bacillaceae</taxon>
        <taxon>Halobacillus</taxon>
    </lineage>
</organism>
<dbReference type="EMBL" id="JADZSC010000003">
    <property type="protein sequence ID" value="MBH0231440.1"/>
    <property type="molecule type" value="Genomic_DNA"/>
</dbReference>
<evidence type="ECO:0000313" key="6">
    <source>
        <dbReference type="EMBL" id="MBH0231440.1"/>
    </source>
</evidence>
<dbReference type="Proteomes" id="UP000614490">
    <property type="component" value="Unassembled WGS sequence"/>
</dbReference>
<keyword evidence="4 5" id="KW-0472">Membrane</keyword>
<dbReference type="AlphaFoldDB" id="A0A931HXE8"/>
<dbReference type="GO" id="GO:0016020">
    <property type="term" value="C:membrane"/>
    <property type="evidence" value="ECO:0007669"/>
    <property type="project" value="UniProtKB-SubCell"/>
</dbReference>
<evidence type="ECO:0000256" key="3">
    <source>
        <dbReference type="ARBA" id="ARBA00022989"/>
    </source>
</evidence>
<keyword evidence="3 5" id="KW-1133">Transmembrane helix</keyword>
<dbReference type="PANTHER" id="PTHR39157">
    <property type="entry name" value="INTEGRAL MEMBRANE PROTEIN-RELATED"/>
    <property type="match status" value="1"/>
</dbReference>
<comment type="subcellular location">
    <subcellularLocation>
        <location evidence="1">Membrane</location>
        <topology evidence="1">Multi-pass membrane protein</topology>
    </subcellularLocation>
</comment>
<dbReference type="InterPro" id="IPR032808">
    <property type="entry name" value="DoxX"/>
</dbReference>
<keyword evidence="7" id="KW-1185">Reference proteome</keyword>
<feature type="transmembrane region" description="Helical" evidence="5">
    <location>
        <begin position="78"/>
        <end position="102"/>
    </location>
</feature>
<sequence length="169" mass="18640">MSTWLRSSNIAAALLTVLRVYVGWKFLSAGWGKMFGEGPFDATGFLKGAISKSSGERPSVQQWYASFLESFVLPNVELINFLIPVGEVLVGIGLVFGLFTMFSSLMGAFLNFSFLFAGTISINPNLIIIEFLILYSGTNAGRFGMDYYLKPLLDHTTNLLRKTQNASQN</sequence>
<evidence type="ECO:0000256" key="5">
    <source>
        <dbReference type="SAM" id="Phobius"/>
    </source>
</evidence>
<gene>
    <name evidence="6" type="ORF">H0267_14530</name>
</gene>
<name>A0A931HXE8_9BACI</name>
<evidence type="ECO:0000313" key="7">
    <source>
        <dbReference type="Proteomes" id="UP000614490"/>
    </source>
</evidence>
<protein>
    <submittedName>
        <fullName evidence="6">DoxX family membrane protein</fullName>
    </submittedName>
</protein>
<comment type="caution">
    <text evidence="6">The sequence shown here is derived from an EMBL/GenBank/DDBJ whole genome shotgun (WGS) entry which is preliminary data.</text>
</comment>
<evidence type="ECO:0000256" key="2">
    <source>
        <dbReference type="ARBA" id="ARBA00022692"/>
    </source>
</evidence>
<evidence type="ECO:0000256" key="4">
    <source>
        <dbReference type="ARBA" id="ARBA00023136"/>
    </source>
</evidence>
<feature type="transmembrane region" description="Helical" evidence="5">
    <location>
        <begin position="114"/>
        <end position="135"/>
    </location>
</feature>
<dbReference type="RefSeq" id="WP_197318065.1">
    <property type="nucleotide sequence ID" value="NZ_JADZSC010000003.1"/>
</dbReference>
<dbReference type="Pfam" id="PF07681">
    <property type="entry name" value="DoxX"/>
    <property type="match status" value="1"/>
</dbReference>